<gene>
    <name evidence="9" type="ORF">BEI59_18835</name>
    <name evidence="10" type="ORF">BEI63_11595</name>
</gene>
<accession>A0A1E3UF15</accession>
<evidence type="ECO:0000256" key="3">
    <source>
        <dbReference type="ARBA" id="ARBA00022475"/>
    </source>
</evidence>
<dbReference type="GO" id="GO:0055085">
    <property type="term" value="P:transmembrane transport"/>
    <property type="evidence" value="ECO:0007669"/>
    <property type="project" value="InterPro"/>
</dbReference>
<keyword evidence="4 7" id="KW-0812">Transmembrane</keyword>
<keyword evidence="6 7" id="KW-0472">Membrane</keyword>
<comment type="caution">
    <text evidence="9">The sequence shown here is derived from an EMBL/GenBank/DDBJ whole genome shotgun (WGS) entry which is preliminary data.</text>
</comment>
<keyword evidence="3" id="KW-1003">Cell membrane</keyword>
<keyword evidence="2 7" id="KW-0813">Transport</keyword>
<name>A0A1E3UF15_9FIRM</name>
<feature type="transmembrane region" description="Helical" evidence="7">
    <location>
        <begin position="88"/>
        <end position="109"/>
    </location>
</feature>
<evidence type="ECO:0000313" key="10">
    <source>
        <dbReference type="EMBL" id="ODR57735.1"/>
    </source>
</evidence>
<evidence type="ECO:0000256" key="7">
    <source>
        <dbReference type="RuleBase" id="RU363032"/>
    </source>
</evidence>
<evidence type="ECO:0000256" key="4">
    <source>
        <dbReference type="ARBA" id="ARBA00022692"/>
    </source>
</evidence>
<dbReference type="Gene3D" id="1.10.3720.10">
    <property type="entry name" value="MetI-like"/>
    <property type="match status" value="1"/>
</dbReference>
<feature type="transmembrane region" description="Helical" evidence="7">
    <location>
        <begin position="218"/>
        <end position="236"/>
    </location>
</feature>
<dbReference type="EMBL" id="MEHA01000014">
    <property type="protein sequence ID" value="ODR49169.1"/>
    <property type="molecule type" value="Genomic_DNA"/>
</dbReference>
<feature type="domain" description="ABC transmembrane type-1" evidence="8">
    <location>
        <begin position="84"/>
        <end position="299"/>
    </location>
</feature>
<keyword evidence="12" id="KW-1185">Reference proteome</keyword>
<keyword evidence="5 7" id="KW-1133">Transmembrane helix</keyword>
<sequence>MVSGKKNRILKSYKAKKKLRNNWELYLFVLPALIYIIFYCYYPMYGVQIAFKNYRVSEGITGGEWVGLEHFVKFLSNPVSWELIRNTLSISILSLVIGFPAPILFALIINELKHKKYKRVVQTISYAPHFISTVVLVSMLTVFLDPSTGIINKLFGMIGMGPFKFMSSSGLFAGVYVVSDIWQHVGWNAVIYLAALAGIDYELHEAAMMDGASRLRRIWHINLPGILPTIAILLILQTGNLMSVGFEKVFLMQNPLNLESSEIISTFVYKMGLQYRQYSYSTAIGLFNSVVNLILLVSVNFCAKKVSGFGLW</sequence>
<dbReference type="PANTHER" id="PTHR43227:SF11">
    <property type="entry name" value="BLL4140 PROTEIN"/>
    <property type="match status" value="1"/>
</dbReference>
<dbReference type="SUPFAM" id="SSF161098">
    <property type="entry name" value="MetI-like"/>
    <property type="match status" value="1"/>
</dbReference>
<comment type="similarity">
    <text evidence="7">Belongs to the binding-protein-dependent transport system permease family.</text>
</comment>
<evidence type="ECO:0000256" key="6">
    <source>
        <dbReference type="ARBA" id="ARBA00023136"/>
    </source>
</evidence>
<dbReference type="RefSeq" id="WP_069410351.1">
    <property type="nucleotide sequence ID" value="NZ_DBFYTW010000327.1"/>
</dbReference>
<dbReference type="Proteomes" id="UP000094869">
    <property type="component" value="Unassembled WGS sequence"/>
</dbReference>
<evidence type="ECO:0000313" key="12">
    <source>
        <dbReference type="Proteomes" id="UP000094869"/>
    </source>
</evidence>
<dbReference type="InterPro" id="IPR000515">
    <property type="entry name" value="MetI-like"/>
</dbReference>
<dbReference type="InterPro" id="IPR035906">
    <property type="entry name" value="MetI-like_sf"/>
</dbReference>
<feature type="transmembrane region" description="Helical" evidence="7">
    <location>
        <begin position="21"/>
        <end position="44"/>
    </location>
</feature>
<evidence type="ECO:0000313" key="9">
    <source>
        <dbReference type="EMBL" id="ODR49169.1"/>
    </source>
</evidence>
<proteinExistence type="inferred from homology"/>
<evidence type="ECO:0000256" key="2">
    <source>
        <dbReference type="ARBA" id="ARBA00022448"/>
    </source>
</evidence>
<dbReference type="CDD" id="cd06261">
    <property type="entry name" value="TM_PBP2"/>
    <property type="match status" value="1"/>
</dbReference>
<reference evidence="9 11" key="2">
    <citation type="submission" date="2016-08" db="EMBL/GenBank/DDBJ databases">
        <authorList>
            <person name="Seilhamer J.J."/>
        </authorList>
    </citation>
    <scope>NUCLEOTIDE SEQUENCE [LARGE SCALE GENOMIC DNA]</scope>
    <source>
        <strain evidence="9 11">NML150140-1</strain>
    </source>
</reference>
<dbReference type="PROSITE" id="PS50928">
    <property type="entry name" value="ABC_TM1"/>
    <property type="match status" value="1"/>
</dbReference>
<dbReference type="InterPro" id="IPR050809">
    <property type="entry name" value="UgpAE/MalFG_permease"/>
</dbReference>
<dbReference type="Proteomes" id="UP000094271">
    <property type="component" value="Unassembled WGS sequence"/>
</dbReference>
<feature type="transmembrane region" description="Helical" evidence="7">
    <location>
        <begin position="130"/>
        <end position="151"/>
    </location>
</feature>
<evidence type="ECO:0000256" key="1">
    <source>
        <dbReference type="ARBA" id="ARBA00004651"/>
    </source>
</evidence>
<protein>
    <submittedName>
        <fullName evidence="9">Sugar ABC transporter permease</fullName>
    </submittedName>
</protein>
<evidence type="ECO:0000259" key="8">
    <source>
        <dbReference type="PROSITE" id="PS50928"/>
    </source>
</evidence>
<dbReference type="EMBL" id="MEHD01000021">
    <property type="protein sequence ID" value="ODR57735.1"/>
    <property type="molecule type" value="Genomic_DNA"/>
</dbReference>
<feature type="transmembrane region" description="Helical" evidence="7">
    <location>
        <begin position="278"/>
        <end position="303"/>
    </location>
</feature>
<dbReference type="PANTHER" id="PTHR43227">
    <property type="entry name" value="BLL4140 PROTEIN"/>
    <property type="match status" value="1"/>
</dbReference>
<evidence type="ECO:0000256" key="5">
    <source>
        <dbReference type="ARBA" id="ARBA00022989"/>
    </source>
</evidence>
<reference evidence="10 12" key="1">
    <citation type="submission" date="2016-08" db="EMBL/GenBank/DDBJ databases">
        <title>Characterization of Isolates of Eisenbergiella tayi Derived from Blood Cultures, Using Whole Genome Sequencing.</title>
        <authorList>
            <person name="Bernier A.-M."/>
            <person name="Burdz T."/>
            <person name="Wiebe D."/>
            <person name="Bernard K."/>
        </authorList>
    </citation>
    <scope>NUCLEOTIDE SEQUENCE [LARGE SCALE GENOMIC DNA]</scope>
    <source>
        <strain evidence="10 12">NML120146</strain>
    </source>
</reference>
<dbReference type="AlphaFoldDB" id="A0A1E3UF15"/>
<comment type="subcellular location">
    <subcellularLocation>
        <location evidence="1 7">Cell membrane</location>
        <topology evidence="1 7">Multi-pass membrane protein</topology>
    </subcellularLocation>
</comment>
<dbReference type="GO" id="GO:0005886">
    <property type="term" value="C:plasma membrane"/>
    <property type="evidence" value="ECO:0007669"/>
    <property type="project" value="UniProtKB-SubCell"/>
</dbReference>
<organism evidence="9 11">
    <name type="scientific">Eisenbergiella tayi</name>
    <dbReference type="NCBI Taxonomy" id="1432052"/>
    <lineage>
        <taxon>Bacteria</taxon>
        <taxon>Bacillati</taxon>
        <taxon>Bacillota</taxon>
        <taxon>Clostridia</taxon>
        <taxon>Lachnospirales</taxon>
        <taxon>Lachnospiraceae</taxon>
        <taxon>Eisenbergiella</taxon>
    </lineage>
</organism>
<evidence type="ECO:0000313" key="11">
    <source>
        <dbReference type="Proteomes" id="UP000094271"/>
    </source>
</evidence>
<dbReference type="Pfam" id="PF00528">
    <property type="entry name" value="BPD_transp_1"/>
    <property type="match status" value="1"/>
</dbReference>